<keyword evidence="3" id="KW-1185">Reference proteome</keyword>
<dbReference type="AlphaFoldDB" id="E6U754"/>
<sequence>MHEFDRCILIDAAHTPVSEGFVRSFDNGVMEIMSAKDIAGWVQAGQSVQVHVYNSSLGECVYEGRVQSVMLLHVYLDGLQLITNRQKRNNTRVNTELPYLMRYYEDADGAHPFEKPVPVTILNVSAAGVYVACKERFDIGLRFVFTFRETARDIRVTAEIVRRDISPNGFHYGCRFADIPEKDANEIHRWVFTQQIEQRRRQFF</sequence>
<evidence type="ECO:0000313" key="2">
    <source>
        <dbReference type="EMBL" id="ADU28124.1"/>
    </source>
</evidence>
<dbReference type="HOGENOM" id="CLU_1341324_0_0_9"/>
<evidence type="ECO:0000313" key="3">
    <source>
        <dbReference type="Proteomes" id="UP000001551"/>
    </source>
</evidence>
<organism evidence="2 3">
    <name type="scientific">Ethanoligenens harbinense (strain DSM 18485 / JCM 12961 / CGMCC 1.5033 / YUAN-3)</name>
    <dbReference type="NCBI Taxonomy" id="663278"/>
    <lineage>
        <taxon>Bacteria</taxon>
        <taxon>Bacillati</taxon>
        <taxon>Bacillota</taxon>
        <taxon>Clostridia</taxon>
        <taxon>Eubacteriales</taxon>
        <taxon>Oscillospiraceae</taxon>
        <taxon>Ethanoligenens</taxon>
    </lineage>
</organism>
<dbReference type="Gene3D" id="2.40.10.220">
    <property type="entry name" value="predicted glycosyltransferase like domains"/>
    <property type="match status" value="1"/>
</dbReference>
<gene>
    <name evidence="2" type="ordered locus">Ethha_2631</name>
</gene>
<dbReference type="Pfam" id="PF07238">
    <property type="entry name" value="PilZ"/>
    <property type="match status" value="1"/>
</dbReference>
<dbReference type="STRING" id="663278.Ethha_2631"/>
<reference evidence="2 3" key="1">
    <citation type="submission" date="2010-12" db="EMBL/GenBank/DDBJ databases">
        <title>Complete sequence of Ethanoligenens harbinense YUAN-3.</title>
        <authorList>
            <person name="Lucas S."/>
            <person name="Copeland A."/>
            <person name="Lapidus A."/>
            <person name="Cheng J.-F."/>
            <person name="Bruce D."/>
            <person name="Goodwin L."/>
            <person name="Pitluck S."/>
            <person name="Chertkov O."/>
            <person name="Misra M."/>
            <person name="Detter J.C."/>
            <person name="Han C."/>
            <person name="Tapia R."/>
            <person name="Land M."/>
            <person name="Hauser L."/>
            <person name="Jeffries C."/>
            <person name="Kyrpides N."/>
            <person name="Ivanova N."/>
            <person name="Mikhailova N."/>
            <person name="Wang A."/>
            <person name="Mouttaki H."/>
            <person name="He Z."/>
            <person name="Zhou J."/>
            <person name="Hemme C.L."/>
            <person name="Woyke T."/>
        </authorList>
    </citation>
    <scope>NUCLEOTIDE SEQUENCE [LARGE SCALE GENOMIC DNA]</scope>
    <source>
        <strain evidence="3">DSM 18485 / JCM 12961 / CGMCC 1.5033 / YUAN-3</strain>
    </source>
</reference>
<dbReference type="InterPro" id="IPR009875">
    <property type="entry name" value="PilZ_domain"/>
</dbReference>
<evidence type="ECO:0000259" key="1">
    <source>
        <dbReference type="Pfam" id="PF07238"/>
    </source>
</evidence>
<dbReference type="Proteomes" id="UP000001551">
    <property type="component" value="Chromosome"/>
</dbReference>
<accession>E6U754</accession>
<proteinExistence type="predicted"/>
<protein>
    <submittedName>
        <fullName evidence="2">Type IV pilus assembly PilZ</fullName>
    </submittedName>
</protein>
<name>E6U754_ETHHY</name>
<feature type="domain" description="PilZ" evidence="1">
    <location>
        <begin position="86"/>
        <end position="192"/>
    </location>
</feature>
<dbReference type="EMBL" id="CP002400">
    <property type="protein sequence ID" value="ADU28124.1"/>
    <property type="molecule type" value="Genomic_DNA"/>
</dbReference>
<dbReference type="KEGG" id="eha:Ethha_2631"/>
<dbReference type="GO" id="GO:0035438">
    <property type="term" value="F:cyclic-di-GMP binding"/>
    <property type="evidence" value="ECO:0007669"/>
    <property type="project" value="InterPro"/>
</dbReference>
<dbReference type="RefSeq" id="WP_013486467.1">
    <property type="nucleotide sequence ID" value="NC_014828.1"/>
</dbReference>
<dbReference type="SUPFAM" id="SSF141371">
    <property type="entry name" value="PilZ domain-like"/>
    <property type="match status" value="1"/>
</dbReference>